<dbReference type="STRING" id="680198.SCAB_1501"/>
<sequence>MDLATVVRDLEQLAAELRAPRLRRIPPEISAACDALSCAAVLLRSRQHVPGGDAMRGELLFDAIALARSTVEATKVACRERAGARVRGSGA</sequence>
<reference evidence="1 2" key="1">
    <citation type="journal article" date="2010" name="Mol. Plant Microbe Interact.">
        <title>Streptomyces scabies 87-22 contains a coronafacic acid-like biosynthetic cluster that contributes to plant-microbe interactions.</title>
        <authorList>
            <person name="Bignell D.R."/>
            <person name="Seipke R.F."/>
            <person name="Huguet-Tapia J.C."/>
            <person name="Chambers A.H."/>
            <person name="Parry R.J."/>
            <person name="Loria R."/>
        </authorList>
    </citation>
    <scope>NUCLEOTIDE SEQUENCE [LARGE SCALE GENOMIC DNA]</scope>
    <source>
        <strain evidence="1 2">87.22</strain>
    </source>
</reference>
<dbReference type="HOGENOM" id="CLU_2425785_0_0_11"/>
<evidence type="ECO:0000313" key="1">
    <source>
        <dbReference type="EMBL" id="CBG67374.1"/>
    </source>
</evidence>
<organism evidence="1 2">
    <name type="scientific">Streptomyces scabiei (strain 87.22)</name>
    <dbReference type="NCBI Taxonomy" id="680198"/>
    <lineage>
        <taxon>Bacteria</taxon>
        <taxon>Bacillati</taxon>
        <taxon>Actinomycetota</taxon>
        <taxon>Actinomycetes</taxon>
        <taxon>Kitasatosporales</taxon>
        <taxon>Streptomycetaceae</taxon>
        <taxon>Streptomyces</taxon>
    </lineage>
</organism>
<dbReference type="KEGG" id="scb:SCAB_1501"/>
<keyword evidence="2" id="KW-1185">Reference proteome</keyword>
<dbReference type="EMBL" id="FN554889">
    <property type="protein sequence ID" value="CBG67374.1"/>
    <property type="molecule type" value="Genomic_DNA"/>
</dbReference>
<evidence type="ECO:0000313" key="2">
    <source>
        <dbReference type="Proteomes" id="UP000001444"/>
    </source>
</evidence>
<protein>
    <submittedName>
        <fullName evidence="1">Uncharacterized protein</fullName>
    </submittedName>
</protein>
<dbReference type="Proteomes" id="UP000001444">
    <property type="component" value="Chromosome"/>
</dbReference>
<accession>C9ZCZ0</accession>
<name>C9ZCZ0_STRSW</name>
<dbReference type="AlphaFoldDB" id="C9ZCZ0"/>
<proteinExistence type="predicted"/>
<dbReference type="eggNOG" id="ENOG5032JC2">
    <property type="taxonomic scope" value="Bacteria"/>
</dbReference>
<gene>
    <name evidence="1" type="ordered locus">SCAB_1501</name>
</gene>